<feature type="compositionally biased region" description="Basic and acidic residues" evidence="6">
    <location>
        <begin position="334"/>
        <end position="349"/>
    </location>
</feature>
<feature type="region of interest" description="Disordered" evidence="6">
    <location>
        <begin position="328"/>
        <end position="349"/>
    </location>
</feature>
<feature type="transmembrane region" description="Helical" evidence="7">
    <location>
        <begin position="217"/>
        <end position="236"/>
    </location>
</feature>
<evidence type="ECO:0000256" key="3">
    <source>
        <dbReference type="ARBA" id="ARBA00022692"/>
    </source>
</evidence>
<keyword evidence="8" id="KW-0762">Sugar transport</keyword>
<dbReference type="OrthoDB" id="9784538at2"/>
<dbReference type="PANTHER" id="PTHR32196:SF19">
    <property type="entry name" value="GALACTOFURANOSE TRANSPORTER PERMEASE PROTEIN YTFT"/>
    <property type="match status" value="1"/>
</dbReference>
<gene>
    <name evidence="8" type="ORF">SAMN05421743_10435</name>
</gene>
<evidence type="ECO:0000256" key="7">
    <source>
        <dbReference type="SAM" id="Phobius"/>
    </source>
</evidence>
<feature type="transmembrane region" description="Helical" evidence="7">
    <location>
        <begin position="71"/>
        <end position="90"/>
    </location>
</feature>
<proteinExistence type="predicted"/>
<comment type="subcellular location">
    <subcellularLocation>
        <location evidence="1">Cell membrane</location>
        <topology evidence="1">Multi-pass membrane protein</topology>
    </subcellularLocation>
</comment>
<accession>A0A1H4AC09</accession>
<dbReference type="STRING" id="571932.SAMN05421743_10435"/>
<feature type="transmembrane region" description="Helical" evidence="7">
    <location>
        <begin position="128"/>
        <end position="146"/>
    </location>
</feature>
<feature type="transmembrane region" description="Helical" evidence="7">
    <location>
        <begin position="302"/>
        <end position="320"/>
    </location>
</feature>
<dbReference type="EMBL" id="FNQR01000004">
    <property type="protein sequence ID" value="SEA33054.1"/>
    <property type="molecule type" value="Genomic_DNA"/>
</dbReference>
<feature type="transmembrane region" description="Helical" evidence="7">
    <location>
        <begin position="248"/>
        <end position="265"/>
    </location>
</feature>
<reference evidence="8 9" key="1">
    <citation type="submission" date="2016-10" db="EMBL/GenBank/DDBJ databases">
        <authorList>
            <person name="de Groot N.N."/>
        </authorList>
    </citation>
    <scope>NUCLEOTIDE SEQUENCE [LARGE SCALE GENOMIC DNA]</scope>
    <source>
        <strain evidence="8 9">CCM7597</strain>
    </source>
</reference>
<keyword evidence="3 7" id="KW-0812">Transmembrane</keyword>
<evidence type="ECO:0000256" key="4">
    <source>
        <dbReference type="ARBA" id="ARBA00022989"/>
    </source>
</evidence>
<dbReference type="CDD" id="cd06579">
    <property type="entry name" value="TM_PBP1_transp_AraH_like"/>
    <property type="match status" value="1"/>
</dbReference>
<dbReference type="GO" id="GO:0022857">
    <property type="term" value="F:transmembrane transporter activity"/>
    <property type="evidence" value="ECO:0007669"/>
    <property type="project" value="InterPro"/>
</dbReference>
<keyword evidence="9" id="KW-1185">Reference proteome</keyword>
<dbReference type="PANTHER" id="PTHR32196">
    <property type="entry name" value="ABC TRANSPORTER PERMEASE PROTEIN YPHD-RELATED-RELATED"/>
    <property type="match status" value="1"/>
</dbReference>
<sequence length="349" mass="36724">MLKSRLFWPILVLVIILAINLFVDPGFFKVEVKNGHLTGSLVDIVNRGAPLILISIGMTLVIATKGIDLGVGSVVAMSGAMAAMTIGQSMASDTSLTPLFIAIAAALGLSLAAGLWNGLLVSRIGIQPIVATLILMVAGRGIAQLITNGQITTIYYEPYSFIGGGYLLTIPFSVYLVAAVLAIALFMTKKTALGLFIQSVGSNPEASRLAGINSKNIILLVYVFSGFCAGVGGLILSSNVASADGNNAGLWFELDAILAVVIGGTSLMGGRFFLMGSVIGALIIQSLTTTIYSIGIPPETNLLVKAIVVIIVCLLQSSEFRQKVLRPRTRKPLKKEPENSSNEQEVKIS</sequence>
<dbReference type="InterPro" id="IPR001851">
    <property type="entry name" value="ABC_transp_permease"/>
</dbReference>
<evidence type="ECO:0000256" key="5">
    <source>
        <dbReference type="ARBA" id="ARBA00023136"/>
    </source>
</evidence>
<evidence type="ECO:0000256" key="1">
    <source>
        <dbReference type="ARBA" id="ARBA00004651"/>
    </source>
</evidence>
<dbReference type="Pfam" id="PF02653">
    <property type="entry name" value="BPD_transp_2"/>
    <property type="match status" value="1"/>
</dbReference>
<feature type="transmembrane region" description="Helical" evidence="7">
    <location>
        <begin position="7"/>
        <end position="28"/>
    </location>
</feature>
<dbReference type="RefSeq" id="WP_093043496.1">
    <property type="nucleotide sequence ID" value="NZ_FNQR01000004.1"/>
</dbReference>
<feature type="transmembrane region" description="Helical" evidence="7">
    <location>
        <begin position="272"/>
        <end position="296"/>
    </location>
</feature>
<dbReference type="Proteomes" id="UP000198584">
    <property type="component" value="Unassembled WGS sequence"/>
</dbReference>
<dbReference type="GO" id="GO:0005886">
    <property type="term" value="C:plasma membrane"/>
    <property type="evidence" value="ECO:0007669"/>
    <property type="project" value="UniProtKB-SubCell"/>
</dbReference>
<feature type="transmembrane region" description="Helical" evidence="7">
    <location>
        <begin position="96"/>
        <end position="116"/>
    </location>
</feature>
<dbReference type="AlphaFoldDB" id="A0A1H4AC09"/>
<keyword evidence="4 7" id="KW-1133">Transmembrane helix</keyword>
<evidence type="ECO:0000256" key="6">
    <source>
        <dbReference type="SAM" id="MobiDB-lite"/>
    </source>
</evidence>
<organism evidence="8 9">
    <name type="scientific">Thalassobacillus cyri</name>
    <dbReference type="NCBI Taxonomy" id="571932"/>
    <lineage>
        <taxon>Bacteria</taxon>
        <taxon>Bacillati</taxon>
        <taxon>Bacillota</taxon>
        <taxon>Bacilli</taxon>
        <taxon>Bacillales</taxon>
        <taxon>Bacillaceae</taxon>
        <taxon>Thalassobacillus</taxon>
    </lineage>
</organism>
<protein>
    <submittedName>
        <fullName evidence="8">Simple sugar transport system permease protein</fullName>
    </submittedName>
</protein>
<evidence type="ECO:0000313" key="9">
    <source>
        <dbReference type="Proteomes" id="UP000198584"/>
    </source>
</evidence>
<keyword evidence="5 7" id="KW-0472">Membrane</keyword>
<feature type="transmembrane region" description="Helical" evidence="7">
    <location>
        <begin position="166"/>
        <end position="187"/>
    </location>
</feature>
<keyword evidence="2" id="KW-1003">Cell membrane</keyword>
<keyword evidence="8" id="KW-0813">Transport</keyword>
<feature type="transmembrane region" description="Helical" evidence="7">
    <location>
        <begin position="48"/>
        <end position="64"/>
    </location>
</feature>
<evidence type="ECO:0000313" key="8">
    <source>
        <dbReference type="EMBL" id="SEA33054.1"/>
    </source>
</evidence>
<name>A0A1H4AC09_9BACI</name>
<evidence type="ECO:0000256" key="2">
    <source>
        <dbReference type="ARBA" id="ARBA00022475"/>
    </source>
</evidence>